<accession>A0ABN8YZ63</accession>
<reference evidence="2" key="1">
    <citation type="submission" date="2023-04" db="EMBL/GenBank/DDBJ databases">
        <authorList>
            <consortium name="ELIXIR-Norway"/>
        </authorList>
    </citation>
    <scope>NUCLEOTIDE SEQUENCE [LARGE SCALE GENOMIC DNA]</scope>
</reference>
<name>A0ABN8YZ63_RANTA</name>
<protein>
    <recommendedName>
        <fullName evidence="4">Prostate and testis expressed 2</fullName>
    </recommendedName>
</protein>
<evidence type="ECO:0000256" key="1">
    <source>
        <dbReference type="SAM" id="SignalP"/>
    </source>
</evidence>
<feature type="chain" id="PRO_5047199666" description="Prostate and testis expressed 2" evidence="1">
    <location>
        <begin position="28"/>
        <end position="131"/>
    </location>
</feature>
<keyword evidence="1" id="KW-0732">Signal</keyword>
<evidence type="ECO:0000313" key="2">
    <source>
        <dbReference type="EMBL" id="CAI9166882.1"/>
    </source>
</evidence>
<evidence type="ECO:0000313" key="3">
    <source>
        <dbReference type="Proteomes" id="UP001176941"/>
    </source>
</evidence>
<feature type="signal peptide" evidence="1">
    <location>
        <begin position="1"/>
        <end position="27"/>
    </location>
</feature>
<sequence>MGPRMFRLLLMSMFTVLFMNERDRVLTANLIQVCLSCDFHNGYTCLHKMRSCWKFKVGSLKRACVTDHFYYYDRIADRYNYRYSVLSCRTCEEGAFLIFHDLYRETYCCTENNCNDAEKNQDITKIKMSYP</sequence>
<proteinExistence type="predicted"/>
<organism evidence="2 3">
    <name type="scientific">Rangifer tarandus platyrhynchus</name>
    <name type="common">Svalbard reindeer</name>
    <dbReference type="NCBI Taxonomy" id="3082113"/>
    <lineage>
        <taxon>Eukaryota</taxon>
        <taxon>Metazoa</taxon>
        <taxon>Chordata</taxon>
        <taxon>Craniata</taxon>
        <taxon>Vertebrata</taxon>
        <taxon>Euteleostomi</taxon>
        <taxon>Mammalia</taxon>
        <taxon>Eutheria</taxon>
        <taxon>Laurasiatheria</taxon>
        <taxon>Artiodactyla</taxon>
        <taxon>Ruminantia</taxon>
        <taxon>Pecora</taxon>
        <taxon>Cervidae</taxon>
        <taxon>Odocoileinae</taxon>
        <taxon>Rangifer</taxon>
    </lineage>
</organism>
<gene>
    <name evidence="2" type="ORF">MRATA1EN1_LOCUS15844</name>
</gene>
<dbReference type="EMBL" id="OX459962">
    <property type="protein sequence ID" value="CAI9166882.1"/>
    <property type="molecule type" value="Genomic_DNA"/>
</dbReference>
<dbReference type="Proteomes" id="UP001176941">
    <property type="component" value="Chromosome 26"/>
</dbReference>
<evidence type="ECO:0008006" key="4">
    <source>
        <dbReference type="Google" id="ProtNLM"/>
    </source>
</evidence>
<keyword evidence="3" id="KW-1185">Reference proteome</keyword>